<proteinExistence type="predicted"/>
<keyword evidence="3" id="KW-1185">Reference proteome</keyword>
<evidence type="ECO:0000259" key="1">
    <source>
        <dbReference type="Pfam" id="PF23584"/>
    </source>
</evidence>
<name>A0A6A5VN44_9PLEO</name>
<gene>
    <name evidence="2" type="ORF">BU23DRAFT_432487</name>
</gene>
<evidence type="ECO:0000313" key="3">
    <source>
        <dbReference type="Proteomes" id="UP000800036"/>
    </source>
</evidence>
<feature type="non-terminal residue" evidence="2">
    <location>
        <position position="1"/>
    </location>
</feature>
<protein>
    <recommendedName>
        <fullName evidence="1">DUF7136 domain-containing protein</fullName>
    </recommendedName>
</protein>
<evidence type="ECO:0000313" key="2">
    <source>
        <dbReference type="EMBL" id="KAF1978118.1"/>
    </source>
</evidence>
<dbReference type="Pfam" id="PF23584">
    <property type="entry name" value="DUF7136"/>
    <property type="match status" value="1"/>
</dbReference>
<dbReference type="InterPro" id="IPR055560">
    <property type="entry name" value="DUF7136"/>
</dbReference>
<dbReference type="AlphaFoldDB" id="A0A6A5VN44"/>
<accession>A0A6A5VN44</accession>
<sequence length="137" mass="14993">TFEFQNMKCANDTSSDPYFEYKGFDSFQREGHWRLIWELSWSNCTEGAVSFSRTRRSVVFTTQNGAQEVDLVTPTTKKTCNEPSGFALNVTETMPVSPGANWNGGDTCTALAPTAPKLDACPVEVNYTAAASISSSI</sequence>
<feature type="non-terminal residue" evidence="2">
    <location>
        <position position="137"/>
    </location>
</feature>
<feature type="domain" description="DUF7136" evidence="1">
    <location>
        <begin position="6"/>
        <end position="137"/>
    </location>
</feature>
<dbReference type="Proteomes" id="UP000800036">
    <property type="component" value="Unassembled WGS sequence"/>
</dbReference>
<dbReference type="EMBL" id="ML976661">
    <property type="protein sequence ID" value="KAF1978118.1"/>
    <property type="molecule type" value="Genomic_DNA"/>
</dbReference>
<organism evidence="2 3">
    <name type="scientific">Bimuria novae-zelandiae CBS 107.79</name>
    <dbReference type="NCBI Taxonomy" id="1447943"/>
    <lineage>
        <taxon>Eukaryota</taxon>
        <taxon>Fungi</taxon>
        <taxon>Dikarya</taxon>
        <taxon>Ascomycota</taxon>
        <taxon>Pezizomycotina</taxon>
        <taxon>Dothideomycetes</taxon>
        <taxon>Pleosporomycetidae</taxon>
        <taxon>Pleosporales</taxon>
        <taxon>Massarineae</taxon>
        <taxon>Didymosphaeriaceae</taxon>
        <taxon>Bimuria</taxon>
    </lineage>
</organism>
<reference evidence="2" key="1">
    <citation type="journal article" date="2020" name="Stud. Mycol.">
        <title>101 Dothideomycetes genomes: a test case for predicting lifestyles and emergence of pathogens.</title>
        <authorList>
            <person name="Haridas S."/>
            <person name="Albert R."/>
            <person name="Binder M."/>
            <person name="Bloem J."/>
            <person name="Labutti K."/>
            <person name="Salamov A."/>
            <person name="Andreopoulos B."/>
            <person name="Baker S."/>
            <person name="Barry K."/>
            <person name="Bills G."/>
            <person name="Bluhm B."/>
            <person name="Cannon C."/>
            <person name="Castanera R."/>
            <person name="Culley D."/>
            <person name="Daum C."/>
            <person name="Ezra D."/>
            <person name="Gonzalez J."/>
            <person name="Henrissat B."/>
            <person name="Kuo A."/>
            <person name="Liang C."/>
            <person name="Lipzen A."/>
            <person name="Lutzoni F."/>
            <person name="Magnuson J."/>
            <person name="Mondo S."/>
            <person name="Nolan M."/>
            <person name="Ohm R."/>
            <person name="Pangilinan J."/>
            <person name="Park H.-J."/>
            <person name="Ramirez L."/>
            <person name="Alfaro M."/>
            <person name="Sun H."/>
            <person name="Tritt A."/>
            <person name="Yoshinaga Y."/>
            <person name="Zwiers L.-H."/>
            <person name="Turgeon B."/>
            <person name="Goodwin S."/>
            <person name="Spatafora J."/>
            <person name="Crous P."/>
            <person name="Grigoriev I."/>
        </authorList>
    </citation>
    <scope>NUCLEOTIDE SEQUENCE</scope>
    <source>
        <strain evidence="2">CBS 107.79</strain>
    </source>
</reference>
<dbReference type="OrthoDB" id="4490227at2759"/>